<sequence>MTCLALGETRGSGRLFLF</sequence>
<organism evidence="1">
    <name type="scientific">Spodoptera frugiperda</name>
    <name type="common">Fall armyworm</name>
    <dbReference type="NCBI Taxonomy" id="7108"/>
    <lineage>
        <taxon>Eukaryota</taxon>
        <taxon>Metazoa</taxon>
        <taxon>Ecdysozoa</taxon>
        <taxon>Arthropoda</taxon>
        <taxon>Hexapoda</taxon>
        <taxon>Insecta</taxon>
        <taxon>Pterygota</taxon>
        <taxon>Neoptera</taxon>
        <taxon>Endopterygota</taxon>
        <taxon>Lepidoptera</taxon>
        <taxon>Glossata</taxon>
        <taxon>Ditrysia</taxon>
        <taxon>Noctuoidea</taxon>
        <taxon>Noctuidae</taxon>
        <taxon>Amphipyrinae</taxon>
        <taxon>Spodoptera</taxon>
    </lineage>
</organism>
<evidence type="ECO:0000313" key="1">
    <source>
        <dbReference type="EMBL" id="SOQ57766.1"/>
    </source>
</evidence>
<reference evidence="1" key="1">
    <citation type="submission" date="2016-07" db="EMBL/GenBank/DDBJ databases">
        <authorList>
            <person name="Bretaudeau A."/>
        </authorList>
    </citation>
    <scope>NUCLEOTIDE SEQUENCE</scope>
    <source>
        <strain evidence="1">Rice</strain>
        <tissue evidence="1">Whole body</tissue>
    </source>
</reference>
<protein>
    <submittedName>
        <fullName evidence="1">SFRICE_028118</fullName>
    </submittedName>
</protein>
<proteinExistence type="predicted"/>
<dbReference type="AlphaFoldDB" id="A0A2H1WXT2"/>
<name>A0A2H1WXT2_SPOFR</name>
<accession>A0A2H1WXT2</accession>
<gene>
    <name evidence="1" type="ORF">SFRICE_028118</name>
</gene>
<dbReference type="EMBL" id="ODYU01011809">
    <property type="protein sequence ID" value="SOQ57766.1"/>
    <property type="molecule type" value="Genomic_DNA"/>
</dbReference>